<dbReference type="Gene3D" id="2.130.10.10">
    <property type="entry name" value="YVTN repeat-like/Quinoprotein amine dehydrogenase"/>
    <property type="match status" value="1"/>
</dbReference>
<dbReference type="SUPFAM" id="SSF50978">
    <property type="entry name" value="WD40 repeat-like"/>
    <property type="match status" value="1"/>
</dbReference>
<feature type="repeat" description="WD" evidence="3">
    <location>
        <begin position="45"/>
        <end position="77"/>
    </location>
</feature>
<accession>A0A6A3B9D9</accession>
<feature type="compositionally biased region" description="Acidic residues" evidence="4">
    <location>
        <begin position="444"/>
        <end position="454"/>
    </location>
</feature>
<proteinExistence type="predicted"/>
<keyword evidence="2" id="KW-0677">Repeat</keyword>
<reference evidence="5" key="1">
    <citation type="submission" date="2019-09" db="EMBL/GenBank/DDBJ databases">
        <title>Draft genome information of white flower Hibiscus syriacus.</title>
        <authorList>
            <person name="Kim Y.-M."/>
        </authorList>
    </citation>
    <scope>NUCLEOTIDE SEQUENCE [LARGE SCALE GENOMIC DNA]</scope>
    <source>
        <strain evidence="5">YM2019G1</strain>
    </source>
</reference>
<sequence length="454" mass="50312">MKNKSAMAVVDVWRREVGELSNRKFAQRRAASEDLVLRLDIFEKLEKHRGCVYTASFNGDGNILASGADDKHIILWDWETGLPKLAFESGHARAKVYKVFRAKFMPYTGDCSLITCASDGQVRHAQISECSVETRLVAKHQGKAYNLAVEPGNPHLVYTCGEDALVQHIDLRTAEATELFKCQTIKGHRAHMSIIPLHAIVVDPRNPNLFAVGGLDDYTRLYDVRKYKCDGSTDFGQPTDYFYPPHVIDKYLSGETCLAFSDHSELLVSCRDKSICLFTRDMGLGHNPVPSSPSSACSEANGKAIPQVYKGHGNYQNVKGVSFFGPKSEYVVSGSGSRIFIWKKKGGELVHVIKADVLGVQCVESHPHTTALASSGVEGIKIWTPKAIDKAARPTNIEQDQKKVLNGLPRTFSRIVSYATFNYVVYNEGEDDEFVSPLGGMEPSSDDDNDNEWI</sequence>
<dbReference type="PROSITE" id="PS50294">
    <property type="entry name" value="WD_REPEATS_REGION"/>
    <property type="match status" value="1"/>
</dbReference>
<gene>
    <name evidence="5" type="ORF">F3Y22_tig00110264pilonHSYRG00209</name>
</gene>
<dbReference type="AlphaFoldDB" id="A0A6A3B9D9"/>
<dbReference type="PANTHER" id="PTHR15574:SF21">
    <property type="entry name" value="DDB1- AND CUL4-ASSOCIATED FACTOR 8"/>
    <property type="match status" value="1"/>
</dbReference>
<organism evidence="5 6">
    <name type="scientific">Hibiscus syriacus</name>
    <name type="common">Rose of Sharon</name>
    <dbReference type="NCBI Taxonomy" id="106335"/>
    <lineage>
        <taxon>Eukaryota</taxon>
        <taxon>Viridiplantae</taxon>
        <taxon>Streptophyta</taxon>
        <taxon>Embryophyta</taxon>
        <taxon>Tracheophyta</taxon>
        <taxon>Spermatophyta</taxon>
        <taxon>Magnoliopsida</taxon>
        <taxon>eudicotyledons</taxon>
        <taxon>Gunneridae</taxon>
        <taxon>Pentapetalae</taxon>
        <taxon>rosids</taxon>
        <taxon>malvids</taxon>
        <taxon>Malvales</taxon>
        <taxon>Malvaceae</taxon>
        <taxon>Malvoideae</taxon>
        <taxon>Hibiscus</taxon>
    </lineage>
</organism>
<evidence type="ECO:0000256" key="2">
    <source>
        <dbReference type="ARBA" id="ARBA00022737"/>
    </source>
</evidence>
<dbReference type="PROSITE" id="PS50082">
    <property type="entry name" value="WD_REPEATS_2"/>
    <property type="match status" value="1"/>
</dbReference>
<dbReference type="InterPro" id="IPR015943">
    <property type="entry name" value="WD40/YVTN_repeat-like_dom_sf"/>
</dbReference>
<evidence type="ECO:0000256" key="4">
    <source>
        <dbReference type="SAM" id="MobiDB-lite"/>
    </source>
</evidence>
<dbReference type="GO" id="GO:0080008">
    <property type="term" value="C:Cul4-RING E3 ubiquitin ligase complex"/>
    <property type="evidence" value="ECO:0007669"/>
    <property type="project" value="TreeGrafter"/>
</dbReference>
<dbReference type="PANTHER" id="PTHR15574">
    <property type="entry name" value="WD REPEAT DOMAIN-CONTAINING FAMILY"/>
    <property type="match status" value="1"/>
</dbReference>
<dbReference type="GO" id="GO:0005737">
    <property type="term" value="C:cytoplasm"/>
    <property type="evidence" value="ECO:0007669"/>
    <property type="project" value="TreeGrafter"/>
</dbReference>
<dbReference type="Pfam" id="PF00400">
    <property type="entry name" value="WD40"/>
    <property type="match status" value="3"/>
</dbReference>
<evidence type="ECO:0000256" key="1">
    <source>
        <dbReference type="ARBA" id="ARBA00022574"/>
    </source>
</evidence>
<dbReference type="Proteomes" id="UP000436088">
    <property type="component" value="Unassembled WGS sequence"/>
</dbReference>
<dbReference type="SMART" id="SM00320">
    <property type="entry name" value="WD40"/>
    <property type="match status" value="7"/>
</dbReference>
<evidence type="ECO:0000256" key="3">
    <source>
        <dbReference type="PROSITE-ProRule" id="PRU00221"/>
    </source>
</evidence>
<evidence type="ECO:0000313" key="6">
    <source>
        <dbReference type="Proteomes" id="UP000436088"/>
    </source>
</evidence>
<dbReference type="InterPro" id="IPR036322">
    <property type="entry name" value="WD40_repeat_dom_sf"/>
</dbReference>
<protein>
    <submittedName>
        <fullName evidence="5">Transducin/WD40 repeat-like superfamily protein isoform 2</fullName>
    </submittedName>
</protein>
<keyword evidence="1 3" id="KW-0853">WD repeat</keyword>
<comment type="caution">
    <text evidence="5">The sequence shown here is derived from an EMBL/GenBank/DDBJ whole genome shotgun (WGS) entry which is preliminary data.</text>
</comment>
<dbReference type="EMBL" id="VEPZ02000902">
    <property type="protein sequence ID" value="KAE8712075.1"/>
    <property type="molecule type" value="Genomic_DNA"/>
</dbReference>
<dbReference type="InterPro" id="IPR001680">
    <property type="entry name" value="WD40_rpt"/>
</dbReference>
<evidence type="ECO:0000313" key="5">
    <source>
        <dbReference type="EMBL" id="KAE8712075.1"/>
    </source>
</evidence>
<dbReference type="InterPro" id="IPR045151">
    <property type="entry name" value="DCAF8"/>
</dbReference>
<feature type="region of interest" description="Disordered" evidence="4">
    <location>
        <begin position="435"/>
        <end position="454"/>
    </location>
</feature>
<name>A0A6A3B9D9_HIBSY</name>
<keyword evidence="6" id="KW-1185">Reference proteome</keyword>